<dbReference type="AlphaFoldDB" id="A0A9Q3FFH8"/>
<gene>
    <name evidence="2" type="ORF">O181_076683</name>
</gene>
<feature type="compositionally biased region" description="Polar residues" evidence="1">
    <location>
        <begin position="54"/>
        <end position="64"/>
    </location>
</feature>
<protein>
    <submittedName>
        <fullName evidence="2">Uncharacterized protein</fullName>
    </submittedName>
</protein>
<organism evidence="2 3">
    <name type="scientific">Austropuccinia psidii MF-1</name>
    <dbReference type="NCBI Taxonomy" id="1389203"/>
    <lineage>
        <taxon>Eukaryota</taxon>
        <taxon>Fungi</taxon>
        <taxon>Dikarya</taxon>
        <taxon>Basidiomycota</taxon>
        <taxon>Pucciniomycotina</taxon>
        <taxon>Pucciniomycetes</taxon>
        <taxon>Pucciniales</taxon>
        <taxon>Sphaerophragmiaceae</taxon>
        <taxon>Austropuccinia</taxon>
    </lineage>
</organism>
<evidence type="ECO:0000313" key="3">
    <source>
        <dbReference type="Proteomes" id="UP000765509"/>
    </source>
</evidence>
<feature type="region of interest" description="Disordered" evidence="1">
    <location>
        <begin position="50"/>
        <end position="95"/>
    </location>
</feature>
<reference evidence="2" key="1">
    <citation type="submission" date="2021-03" db="EMBL/GenBank/DDBJ databases">
        <title>Draft genome sequence of rust myrtle Austropuccinia psidii MF-1, a brazilian biotype.</title>
        <authorList>
            <person name="Quecine M.C."/>
            <person name="Pachon D.M.R."/>
            <person name="Bonatelli M.L."/>
            <person name="Correr F.H."/>
            <person name="Franceschini L.M."/>
            <person name="Leite T.F."/>
            <person name="Margarido G.R.A."/>
            <person name="Almeida C.A."/>
            <person name="Ferrarezi J.A."/>
            <person name="Labate C.A."/>
        </authorList>
    </citation>
    <scope>NUCLEOTIDE SEQUENCE</scope>
    <source>
        <strain evidence="2">MF-1</strain>
    </source>
</reference>
<evidence type="ECO:0000256" key="1">
    <source>
        <dbReference type="SAM" id="MobiDB-lite"/>
    </source>
</evidence>
<dbReference type="Proteomes" id="UP000765509">
    <property type="component" value="Unassembled WGS sequence"/>
</dbReference>
<accession>A0A9Q3FFH8</accession>
<evidence type="ECO:0000313" key="2">
    <source>
        <dbReference type="EMBL" id="MBW0536968.1"/>
    </source>
</evidence>
<keyword evidence="3" id="KW-1185">Reference proteome</keyword>
<sequence length="95" mass="10359">MHQSLNSQGFNPTFDKVSEAIQSEEATSGFVVPVVVFDHNASISDVAYTPPRQDYQQPVSSHNPIFQAPQPAGGSPSNPNIPYHVIRRASNLRGQ</sequence>
<name>A0A9Q3FFH8_9BASI</name>
<comment type="caution">
    <text evidence="2">The sequence shown here is derived from an EMBL/GenBank/DDBJ whole genome shotgun (WGS) entry which is preliminary data.</text>
</comment>
<proteinExistence type="predicted"/>
<dbReference type="EMBL" id="AVOT02041607">
    <property type="protein sequence ID" value="MBW0536968.1"/>
    <property type="molecule type" value="Genomic_DNA"/>
</dbReference>
<dbReference type="OrthoDB" id="2506816at2759"/>